<sequence>MLTREIYPEEVRRLNTMDRMEATDGAVEVVEPEGRGILLNLIITDIAVDVLTNPSSLDADVAELHGLQSFHAENFDLRKQVKDSDIVLTTATRKDDLMEYIMEEMRHKLEVSVSDS</sequence>
<dbReference type="Proteomes" id="UP001419268">
    <property type="component" value="Unassembled WGS sequence"/>
</dbReference>
<protein>
    <submittedName>
        <fullName evidence="1">Uncharacterized protein</fullName>
    </submittedName>
</protein>
<accession>A0AAP0P6R3</accession>
<proteinExistence type="predicted"/>
<name>A0AAP0P6R3_9MAGN</name>
<comment type="caution">
    <text evidence="1">The sequence shown here is derived from an EMBL/GenBank/DDBJ whole genome shotgun (WGS) entry which is preliminary data.</text>
</comment>
<gene>
    <name evidence="1" type="ORF">Scep_012481</name>
</gene>
<evidence type="ECO:0000313" key="2">
    <source>
        <dbReference type="Proteomes" id="UP001419268"/>
    </source>
</evidence>
<reference evidence="1 2" key="1">
    <citation type="submission" date="2024-01" db="EMBL/GenBank/DDBJ databases">
        <title>Genome assemblies of Stephania.</title>
        <authorList>
            <person name="Yang L."/>
        </authorList>
    </citation>
    <scope>NUCLEOTIDE SEQUENCE [LARGE SCALE GENOMIC DNA]</scope>
    <source>
        <strain evidence="1">JXDWG</strain>
        <tissue evidence="1">Leaf</tissue>
    </source>
</reference>
<keyword evidence="2" id="KW-1185">Reference proteome</keyword>
<dbReference type="EMBL" id="JBBNAG010000005">
    <property type="protein sequence ID" value="KAK9132953.1"/>
    <property type="molecule type" value="Genomic_DNA"/>
</dbReference>
<dbReference type="AlphaFoldDB" id="A0AAP0P6R3"/>
<evidence type="ECO:0000313" key="1">
    <source>
        <dbReference type="EMBL" id="KAK9132953.1"/>
    </source>
</evidence>
<organism evidence="1 2">
    <name type="scientific">Stephania cephalantha</name>
    <dbReference type="NCBI Taxonomy" id="152367"/>
    <lineage>
        <taxon>Eukaryota</taxon>
        <taxon>Viridiplantae</taxon>
        <taxon>Streptophyta</taxon>
        <taxon>Embryophyta</taxon>
        <taxon>Tracheophyta</taxon>
        <taxon>Spermatophyta</taxon>
        <taxon>Magnoliopsida</taxon>
        <taxon>Ranunculales</taxon>
        <taxon>Menispermaceae</taxon>
        <taxon>Menispermoideae</taxon>
        <taxon>Cissampelideae</taxon>
        <taxon>Stephania</taxon>
    </lineage>
</organism>